<feature type="transmembrane region" description="Helical" evidence="1">
    <location>
        <begin position="7"/>
        <end position="29"/>
    </location>
</feature>
<keyword evidence="3" id="KW-1185">Reference proteome</keyword>
<keyword evidence="1" id="KW-1133">Transmembrane helix</keyword>
<name>A0A9W9AUJ3_9AGAR</name>
<dbReference type="Proteomes" id="UP001150266">
    <property type="component" value="Unassembled WGS sequence"/>
</dbReference>
<gene>
    <name evidence="2" type="ORF">J3R30DRAFT_3427240</name>
</gene>
<keyword evidence="1" id="KW-0472">Membrane</keyword>
<protein>
    <submittedName>
        <fullName evidence="2">Uncharacterized protein</fullName>
    </submittedName>
</protein>
<feature type="non-terminal residue" evidence="2">
    <location>
        <position position="112"/>
    </location>
</feature>
<comment type="caution">
    <text evidence="2">The sequence shown here is derived from an EMBL/GenBank/DDBJ whole genome shotgun (WGS) entry which is preliminary data.</text>
</comment>
<keyword evidence="1" id="KW-0812">Transmembrane</keyword>
<evidence type="ECO:0000256" key="1">
    <source>
        <dbReference type="SAM" id="Phobius"/>
    </source>
</evidence>
<dbReference type="PROSITE" id="PS51257">
    <property type="entry name" value="PROKAR_LIPOPROTEIN"/>
    <property type="match status" value="1"/>
</dbReference>
<evidence type="ECO:0000313" key="3">
    <source>
        <dbReference type="Proteomes" id="UP001150266"/>
    </source>
</evidence>
<organism evidence="2 3">
    <name type="scientific">Lentinula aciculospora</name>
    <dbReference type="NCBI Taxonomy" id="153920"/>
    <lineage>
        <taxon>Eukaryota</taxon>
        <taxon>Fungi</taxon>
        <taxon>Dikarya</taxon>
        <taxon>Basidiomycota</taxon>
        <taxon>Agaricomycotina</taxon>
        <taxon>Agaricomycetes</taxon>
        <taxon>Agaricomycetidae</taxon>
        <taxon>Agaricales</taxon>
        <taxon>Marasmiineae</taxon>
        <taxon>Omphalotaceae</taxon>
        <taxon>Lentinula</taxon>
    </lineage>
</organism>
<sequence>MLGRIGVLAILLIDTIGAIVAILSCSMSFGLLNKWLVEALFCWALSSAMSLQRFTIVSSVCCCPVSPSPAVHLSCSPGLPSSLSLSLLSSLPSTSLLLAIPGPLTGGSDFAM</sequence>
<reference evidence="2" key="1">
    <citation type="submission" date="2022-08" db="EMBL/GenBank/DDBJ databases">
        <title>A Global Phylogenomic Analysis of the Shiitake Genus Lentinula.</title>
        <authorList>
            <consortium name="DOE Joint Genome Institute"/>
            <person name="Sierra-Patev S."/>
            <person name="Min B."/>
            <person name="Naranjo-Ortiz M."/>
            <person name="Looney B."/>
            <person name="Konkel Z."/>
            <person name="Slot J.C."/>
            <person name="Sakamoto Y."/>
            <person name="Steenwyk J.L."/>
            <person name="Rokas A."/>
            <person name="Carro J."/>
            <person name="Camarero S."/>
            <person name="Ferreira P."/>
            <person name="Molpeceres G."/>
            <person name="Ruiz-Duenas F.J."/>
            <person name="Serrano A."/>
            <person name="Henrissat B."/>
            <person name="Drula E."/>
            <person name="Hughes K.W."/>
            <person name="Mata J.L."/>
            <person name="Ishikawa N.K."/>
            <person name="Vargas-Isla R."/>
            <person name="Ushijima S."/>
            <person name="Smith C.A."/>
            <person name="Ahrendt S."/>
            <person name="Andreopoulos W."/>
            <person name="He G."/>
            <person name="Labutti K."/>
            <person name="Lipzen A."/>
            <person name="Ng V."/>
            <person name="Riley R."/>
            <person name="Sandor L."/>
            <person name="Barry K."/>
            <person name="Martinez A.T."/>
            <person name="Xiao Y."/>
            <person name="Gibbons J.G."/>
            <person name="Terashima K."/>
            <person name="Grigoriev I.V."/>
            <person name="Hibbett D.S."/>
        </authorList>
    </citation>
    <scope>NUCLEOTIDE SEQUENCE</scope>
    <source>
        <strain evidence="2">JLM2183</strain>
    </source>
</reference>
<proteinExistence type="predicted"/>
<accession>A0A9W9AUJ3</accession>
<dbReference type="EMBL" id="JAOTPV010000001">
    <property type="protein sequence ID" value="KAJ4490937.1"/>
    <property type="molecule type" value="Genomic_DNA"/>
</dbReference>
<evidence type="ECO:0000313" key="2">
    <source>
        <dbReference type="EMBL" id="KAJ4490937.1"/>
    </source>
</evidence>
<dbReference type="AlphaFoldDB" id="A0A9W9AUJ3"/>